<keyword evidence="4" id="KW-1185">Reference proteome</keyword>
<evidence type="ECO:0000259" key="2">
    <source>
        <dbReference type="Pfam" id="PF04909"/>
    </source>
</evidence>
<gene>
    <name evidence="3" type="ORF">AWB78_05652</name>
</gene>
<evidence type="ECO:0000256" key="1">
    <source>
        <dbReference type="ARBA" id="ARBA00038310"/>
    </source>
</evidence>
<evidence type="ECO:0000313" key="4">
    <source>
        <dbReference type="Proteomes" id="UP000071859"/>
    </source>
</evidence>
<dbReference type="InterPro" id="IPR052350">
    <property type="entry name" value="Metallo-dep_Lactonases"/>
</dbReference>
<dbReference type="EMBL" id="FCOX02000037">
    <property type="protein sequence ID" value="SAK98366.1"/>
    <property type="molecule type" value="Genomic_DNA"/>
</dbReference>
<feature type="domain" description="Amidohydrolase-related" evidence="2">
    <location>
        <begin position="8"/>
        <end position="324"/>
    </location>
</feature>
<reference evidence="3" key="1">
    <citation type="submission" date="2016-01" db="EMBL/GenBank/DDBJ databases">
        <authorList>
            <person name="Peeters C."/>
        </authorList>
    </citation>
    <scope>NUCLEOTIDE SEQUENCE</scope>
    <source>
        <strain evidence="3">LMG 29321</strain>
    </source>
</reference>
<dbReference type="InterPro" id="IPR032466">
    <property type="entry name" value="Metal_Hydrolase"/>
</dbReference>
<organism evidence="3 4">
    <name type="scientific">Caballeronia calidae</name>
    <dbReference type="NCBI Taxonomy" id="1777139"/>
    <lineage>
        <taxon>Bacteria</taxon>
        <taxon>Pseudomonadati</taxon>
        <taxon>Pseudomonadota</taxon>
        <taxon>Betaproteobacteria</taxon>
        <taxon>Burkholderiales</taxon>
        <taxon>Burkholderiaceae</taxon>
        <taxon>Caballeronia</taxon>
    </lineage>
</organism>
<sequence>MAATLPVIDAHHHLYDRPGKRYLLDDMLEDIRCGHNVRGSVFVQARAMLRSDGPEEMKSIGETEFVNGIAAMSASGIYGDSRLCAGIVGYADLRLGRAIRPVLEAHIQAGGGTSAAGGRFCGIRQPATWDSDPSLFNSSYPTSADMFELPAVREAIGELAELGLTFDAWVLFAQIPHITTLARSFPQLRIVLDHCGGIALSGQYQGRSDEVFARWRAAIRELADCPNVTVKLSGLGMRLSAFGFDSREVAPSSAELATAWQPWVETCIETFGSSRCMYGSNFPVDKGSYGYGIGLNALKLLCERATPSEKEDVFWRTAMRFYNLPQHLIS</sequence>
<comment type="similarity">
    <text evidence="1">Belongs to the metallo-dependent hydrolases superfamily.</text>
</comment>
<dbReference type="AlphaFoldDB" id="A0A158DVZ5"/>
<protein>
    <submittedName>
        <fullName evidence="3">Amidohydrolase</fullName>
    </submittedName>
</protein>
<dbReference type="Pfam" id="PF04909">
    <property type="entry name" value="Amidohydro_2"/>
    <property type="match status" value="1"/>
</dbReference>
<dbReference type="InterPro" id="IPR006680">
    <property type="entry name" value="Amidohydro-rel"/>
</dbReference>
<proteinExistence type="inferred from homology"/>
<dbReference type="PANTHER" id="PTHR43569:SF1">
    <property type="entry name" value="BLL3371 PROTEIN"/>
    <property type="match status" value="1"/>
</dbReference>
<name>A0A158DVZ5_9BURK</name>
<dbReference type="RefSeq" id="WP_232477912.1">
    <property type="nucleotide sequence ID" value="NZ_FCOX02000037.1"/>
</dbReference>
<dbReference type="Gene3D" id="3.20.20.140">
    <property type="entry name" value="Metal-dependent hydrolases"/>
    <property type="match status" value="1"/>
</dbReference>
<dbReference type="GO" id="GO:0016787">
    <property type="term" value="F:hydrolase activity"/>
    <property type="evidence" value="ECO:0007669"/>
    <property type="project" value="UniProtKB-KW"/>
</dbReference>
<comment type="caution">
    <text evidence="3">The sequence shown here is derived from an EMBL/GenBank/DDBJ whole genome shotgun (WGS) entry which is preliminary data.</text>
</comment>
<dbReference type="Proteomes" id="UP000071859">
    <property type="component" value="Unassembled WGS sequence"/>
</dbReference>
<dbReference type="PANTHER" id="PTHR43569">
    <property type="entry name" value="AMIDOHYDROLASE"/>
    <property type="match status" value="1"/>
</dbReference>
<accession>A0A158DVZ5</accession>
<dbReference type="SUPFAM" id="SSF51556">
    <property type="entry name" value="Metallo-dependent hydrolases"/>
    <property type="match status" value="1"/>
</dbReference>
<evidence type="ECO:0000313" key="3">
    <source>
        <dbReference type="EMBL" id="SAK98366.1"/>
    </source>
</evidence>